<dbReference type="Pfam" id="PF00497">
    <property type="entry name" value="SBP_bac_3"/>
    <property type="match status" value="1"/>
</dbReference>
<evidence type="ECO:0000259" key="5">
    <source>
        <dbReference type="PROSITE" id="PS50887"/>
    </source>
</evidence>
<dbReference type="Gene3D" id="3.30.70.270">
    <property type="match status" value="1"/>
</dbReference>
<dbReference type="SUPFAM" id="SSF55785">
    <property type="entry name" value="PYP-like sensor domain (PAS domain)"/>
    <property type="match status" value="1"/>
</dbReference>
<dbReference type="CDD" id="cd00130">
    <property type="entry name" value="PAS"/>
    <property type="match status" value="1"/>
</dbReference>
<dbReference type="SMART" id="SM00062">
    <property type="entry name" value="PBPb"/>
    <property type="match status" value="1"/>
</dbReference>
<dbReference type="EMBL" id="CP000724">
    <property type="protein sequence ID" value="ABR49872.1"/>
    <property type="molecule type" value="Genomic_DNA"/>
</dbReference>
<dbReference type="PROSITE" id="PS50112">
    <property type="entry name" value="PAS"/>
    <property type="match status" value="1"/>
</dbReference>
<dbReference type="SUPFAM" id="SSF53850">
    <property type="entry name" value="Periplasmic binding protein-like II"/>
    <property type="match status" value="1"/>
</dbReference>
<gene>
    <name evidence="7" type="ordered locus">Amet_3753</name>
</gene>
<dbReference type="Pfam" id="PF00990">
    <property type="entry name" value="GGDEF"/>
    <property type="match status" value="1"/>
</dbReference>
<dbReference type="PANTHER" id="PTHR43155:SF2">
    <property type="entry name" value="CYCLIC DI-GMP PHOSPHODIESTERASE PA4108"/>
    <property type="match status" value="1"/>
</dbReference>
<dbReference type="STRING" id="293826.Amet_3753"/>
<dbReference type="Pfam" id="PF13487">
    <property type="entry name" value="HD_5"/>
    <property type="match status" value="1"/>
</dbReference>
<feature type="transmembrane region" description="Helical" evidence="2">
    <location>
        <begin position="263"/>
        <end position="283"/>
    </location>
</feature>
<dbReference type="RefSeq" id="WP_012064832.1">
    <property type="nucleotide sequence ID" value="NC_009633.1"/>
</dbReference>
<feature type="domain" description="HD-GYP" evidence="6">
    <location>
        <begin position="614"/>
        <end position="804"/>
    </location>
</feature>
<evidence type="ECO:0000259" key="4">
    <source>
        <dbReference type="PROSITE" id="PS50112"/>
    </source>
</evidence>
<dbReference type="InterPro" id="IPR035965">
    <property type="entry name" value="PAS-like_dom_sf"/>
</dbReference>
<dbReference type="CDD" id="cd01949">
    <property type="entry name" value="GGDEF"/>
    <property type="match status" value="1"/>
</dbReference>
<dbReference type="Proteomes" id="UP000001572">
    <property type="component" value="Chromosome"/>
</dbReference>
<dbReference type="Gene3D" id="3.40.190.10">
    <property type="entry name" value="Periplasmic binding protein-like II"/>
    <property type="match status" value="2"/>
</dbReference>
<proteinExistence type="predicted"/>
<dbReference type="PROSITE" id="PS50887">
    <property type="entry name" value="GGDEF"/>
    <property type="match status" value="1"/>
</dbReference>
<dbReference type="NCBIfam" id="TIGR00229">
    <property type="entry name" value="sensory_box"/>
    <property type="match status" value="1"/>
</dbReference>
<dbReference type="eggNOG" id="COG2199">
    <property type="taxonomic scope" value="Bacteria"/>
</dbReference>
<dbReference type="KEGG" id="amt:Amet_3753"/>
<dbReference type="Gene3D" id="1.10.3210.10">
    <property type="entry name" value="Hypothetical protein af1432"/>
    <property type="match status" value="1"/>
</dbReference>
<reference evidence="8" key="1">
    <citation type="journal article" date="2016" name="Genome Announc.">
        <title>Complete genome sequence of Alkaliphilus metalliredigens strain QYMF, an alkaliphilic and metal-reducing bacterium isolated from borax-contaminated leachate ponds.</title>
        <authorList>
            <person name="Hwang C."/>
            <person name="Copeland A."/>
            <person name="Lucas S."/>
            <person name="Lapidus A."/>
            <person name="Barry K."/>
            <person name="Detter J.C."/>
            <person name="Glavina Del Rio T."/>
            <person name="Hammon N."/>
            <person name="Israni S."/>
            <person name="Dalin E."/>
            <person name="Tice H."/>
            <person name="Pitluck S."/>
            <person name="Chertkov O."/>
            <person name="Brettin T."/>
            <person name="Bruce D."/>
            <person name="Han C."/>
            <person name="Schmutz J."/>
            <person name="Larimer F."/>
            <person name="Land M.L."/>
            <person name="Hauser L."/>
            <person name="Kyrpides N."/>
            <person name="Mikhailova N."/>
            <person name="Ye Q."/>
            <person name="Zhou J."/>
            <person name="Richardson P."/>
            <person name="Fields M.W."/>
        </authorList>
    </citation>
    <scope>NUCLEOTIDE SEQUENCE [LARGE SCALE GENOMIC DNA]</scope>
    <source>
        <strain evidence="8">QYMF</strain>
    </source>
</reference>
<dbReference type="InterPro" id="IPR037522">
    <property type="entry name" value="HD_GYP_dom"/>
</dbReference>
<keyword evidence="2" id="KW-1133">Transmembrane helix</keyword>
<dbReference type="PROSITE" id="PS51832">
    <property type="entry name" value="HD_GYP"/>
    <property type="match status" value="1"/>
</dbReference>
<sequence length="804" mass="92025">MPVKKLILLIITALLLGSMVTYASPDKPSTAIIFGDDIDYPPFSFLDESGYPTGFNVELGKAVAEVMGLDVEFQLGNWHEIMQQLENNEIDAISGMFHSVDREAEYAFTARHAVASGDIFTRDDFSVTSLEDLAGTRVVVQTNDIVHESLVQEDLNIEFIEVSTVAEALRHVSSGEYDYAAVLKLPAHYIIQHNKLTNLKSNGLSLAPQNYSMAVHKSNGQLLSDLNEGLVILKNTGQYQEIYDQWLGVYEERDFLEALRRHYWLFASLLTLLFILLFWTFTLKKIVASRTKELLTTNTKLNESKKEITSTNQELEALLEELTATEEDLRENYDHLKESEEKYRTLVTQMHQGLALHQIITNELGEPVDYTFIDVNDSFERLTGLKRDDILGKTVLEVLPDTETYWIERYGQVALTGEPIHYENYSKEIDRYFEVVAYQPNYNQFAVVLTDVSERKKMADELVYLSYHDQLTGLYNRRFFEEELKRLDVPRNLPLSIMMADVNGLKLTNDAFGHVVGDKLLQKVATVLKNTCRADDIVARLGGDEFVILLPKTDSQEAENLANRIIALIAMEKVQSIDLSVSFGWETKYRDDEEMQEIFRLAEDYMYKKKLYEGPSNRNKTIGIIINTLHEKNNREEQHSHRVSELCSELGKALRLSESKIQELKILGLLHDIGKIAINESILNKPGKLTDDEWKEIQRHPEIGYRILSSVNDMSEMAEFVLAHHERWDGNGYPKGLRENEIPLQARIITVVDAYDAMTSVRSYKKPLSRDEALQELHKHSGTQFDPDLVIVFSKMLLDQKTDL</sequence>
<dbReference type="SUPFAM" id="SSF109604">
    <property type="entry name" value="HD-domain/PDEase-like"/>
    <property type="match status" value="1"/>
</dbReference>
<dbReference type="CDD" id="cd00077">
    <property type="entry name" value="HDc"/>
    <property type="match status" value="1"/>
</dbReference>
<dbReference type="NCBIfam" id="TIGR00254">
    <property type="entry name" value="GGDEF"/>
    <property type="match status" value="1"/>
</dbReference>
<feature type="coiled-coil region" evidence="1">
    <location>
        <begin position="298"/>
        <end position="339"/>
    </location>
</feature>
<feature type="signal peptide" evidence="3">
    <location>
        <begin position="1"/>
        <end position="23"/>
    </location>
</feature>
<feature type="domain" description="PAS" evidence="4">
    <location>
        <begin position="372"/>
        <end position="418"/>
    </location>
</feature>
<dbReference type="SUPFAM" id="SSF55073">
    <property type="entry name" value="Nucleotide cyclase"/>
    <property type="match status" value="1"/>
</dbReference>
<evidence type="ECO:0000313" key="8">
    <source>
        <dbReference type="Proteomes" id="UP000001572"/>
    </source>
</evidence>
<dbReference type="CDD" id="cd13704">
    <property type="entry name" value="PBP2_HisK"/>
    <property type="match status" value="1"/>
</dbReference>
<evidence type="ECO:0000259" key="6">
    <source>
        <dbReference type="PROSITE" id="PS51832"/>
    </source>
</evidence>
<keyword evidence="8" id="KW-1185">Reference proteome</keyword>
<name>A6TUK4_ALKMQ</name>
<feature type="chain" id="PRO_5002702980" evidence="3">
    <location>
        <begin position="24"/>
        <end position="804"/>
    </location>
</feature>
<dbReference type="HOGENOM" id="CLU_000445_92_5_9"/>
<dbReference type="Gene3D" id="3.30.450.20">
    <property type="entry name" value="PAS domain"/>
    <property type="match status" value="1"/>
</dbReference>
<evidence type="ECO:0000313" key="7">
    <source>
        <dbReference type="EMBL" id="ABR49872.1"/>
    </source>
</evidence>
<dbReference type="InterPro" id="IPR000160">
    <property type="entry name" value="GGDEF_dom"/>
</dbReference>
<dbReference type="GO" id="GO:0016787">
    <property type="term" value="F:hydrolase activity"/>
    <property type="evidence" value="ECO:0007669"/>
    <property type="project" value="UniProtKB-KW"/>
</dbReference>
<keyword evidence="7" id="KW-0378">Hydrolase</keyword>
<keyword evidence="2" id="KW-0472">Membrane</keyword>
<dbReference type="InterPro" id="IPR043128">
    <property type="entry name" value="Rev_trsase/Diguanyl_cyclase"/>
</dbReference>
<dbReference type="eggNOG" id="COG2206">
    <property type="taxonomic scope" value="Bacteria"/>
</dbReference>
<feature type="domain" description="GGDEF" evidence="5">
    <location>
        <begin position="493"/>
        <end position="626"/>
    </location>
</feature>
<keyword evidence="1" id="KW-0175">Coiled coil</keyword>
<evidence type="ECO:0000256" key="1">
    <source>
        <dbReference type="SAM" id="Coils"/>
    </source>
</evidence>
<evidence type="ECO:0000256" key="2">
    <source>
        <dbReference type="SAM" id="Phobius"/>
    </source>
</evidence>
<dbReference type="SMART" id="SM00267">
    <property type="entry name" value="GGDEF"/>
    <property type="match status" value="1"/>
</dbReference>
<accession>A6TUK4</accession>
<dbReference type="SMART" id="SM00471">
    <property type="entry name" value="HDc"/>
    <property type="match status" value="1"/>
</dbReference>
<keyword evidence="2" id="KW-0812">Transmembrane</keyword>
<dbReference type="eggNOG" id="COG0834">
    <property type="taxonomic scope" value="Bacteria"/>
</dbReference>
<dbReference type="Pfam" id="PF13188">
    <property type="entry name" value="PAS_8"/>
    <property type="match status" value="1"/>
</dbReference>
<dbReference type="InterPro" id="IPR000014">
    <property type="entry name" value="PAS"/>
</dbReference>
<dbReference type="InterPro" id="IPR003607">
    <property type="entry name" value="HD/PDEase_dom"/>
</dbReference>
<dbReference type="OrthoDB" id="9804747at2"/>
<dbReference type="PANTHER" id="PTHR43155">
    <property type="entry name" value="CYCLIC DI-GMP PHOSPHODIESTERASE PA4108-RELATED"/>
    <property type="match status" value="1"/>
</dbReference>
<organism evidence="7 8">
    <name type="scientific">Alkaliphilus metalliredigens (strain QYMF)</name>
    <dbReference type="NCBI Taxonomy" id="293826"/>
    <lineage>
        <taxon>Bacteria</taxon>
        <taxon>Bacillati</taxon>
        <taxon>Bacillota</taxon>
        <taxon>Clostridia</taxon>
        <taxon>Peptostreptococcales</taxon>
        <taxon>Natronincolaceae</taxon>
        <taxon>Alkaliphilus</taxon>
    </lineage>
</organism>
<dbReference type="InterPro" id="IPR029787">
    <property type="entry name" value="Nucleotide_cyclase"/>
</dbReference>
<dbReference type="InterPro" id="IPR001638">
    <property type="entry name" value="Solute-binding_3/MltF_N"/>
</dbReference>
<keyword evidence="3" id="KW-0732">Signal</keyword>
<dbReference type="AlphaFoldDB" id="A6TUK4"/>
<evidence type="ECO:0000256" key="3">
    <source>
        <dbReference type="SAM" id="SignalP"/>
    </source>
</evidence>
<protein>
    <submittedName>
        <fullName evidence="7">Diguanylate cyclase and metal dependent phosphohydrolase</fullName>
    </submittedName>
</protein>